<evidence type="ECO:0000313" key="4">
    <source>
        <dbReference type="EMBL" id="QEO09676.1"/>
    </source>
</evidence>
<evidence type="ECO:0000256" key="2">
    <source>
        <dbReference type="PROSITE-ProRule" id="PRU00252"/>
    </source>
</evidence>
<dbReference type="Pfam" id="PF00436">
    <property type="entry name" value="SSB"/>
    <property type="match status" value="1"/>
</dbReference>
<proteinExistence type="predicted"/>
<feature type="region of interest" description="Disordered" evidence="3">
    <location>
        <begin position="146"/>
        <end position="192"/>
    </location>
</feature>
<sequence>MRPGAPRRDDASAKLGSGRGCPPARTGIRAPRSRGGRMYDTIAVTGVVATPVKHTISAEGLEVSNFRLASNHRRFDRASGNWVESETNWYTVASFRQLALNVHASLDKGQQVVVVGRLKVREWSDGERTGRDVEIIADAVGHDLARGTTSFTRTPRPAPEAAGPARDEPHGAETPEPAGFPADAQSAVGLPF</sequence>
<evidence type="ECO:0000256" key="1">
    <source>
        <dbReference type="ARBA" id="ARBA00023125"/>
    </source>
</evidence>
<organism evidence="4 5">
    <name type="scientific">Protaetiibacter larvae</name>
    <dbReference type="NCBI Taxonomy" id="2592654"/>
    <lineage>
        <taxon>Bacteria</taxon>
        <taxon>Bacillati</taxon>
        <taxon>Actinomycetota</taxon>
        <taxon>Actinomycetes</taxon>
        <taxon>Micrococcales</taxon>
        <taxon>Microbacteriaceae</taxon>
        <taxon>Protaetiibacter</taxon>
    </lineage>
</organism>
<dbReference type="Proteomes" id="UP000322159">
    <property type="component" value="Chromosome"/>
</dbReference>
<dbReference type="GO" id="GO:0003697">
    <property type="term" value="F:single-stranded DNA binding"/>
    <property type="evidence" value="ECO:0007669"/>
    <property type="project" value="InterPro"/>
</dbReference>
<accession>A0A5C1Y7A5</accession>
<feature type="compositionally biased region" description="Basic and acidic residues" evidence="3">
    <location>
        <begin position="1"/>
        <end position="12"/>
    </location>
</feature>
<keyword evidence="5" id="KW-1185">Reference proteome</keyword>
<protein>
    <submittedName>
        <fullName evidence="4">Single-stranded DNA-binding protein</fullName>
    </submittedName>
</protein>
<gene>
    <name evidence="4" type="ORF">FLP23_06450</name>
</gene>
<evidence type="ECO:0000313" key="5">
    <source>
        <dbReference type="Proteomes" id="UP000322159"/>
    </source>
</evidence>
<dbReference type="OrthoDB" id="4427276at2"/>
<dbReference type="InterPro" id="IPR012340">
    <property type="entry name" value="NA-bd_OB-fold"/>
</dbReference>
<name>A0A5C1Y7A5_9MICO</name>
<dbReference type="EMBL" id="CP043504">
    <property type="protein sequence ID" value="QEO09676.1"/>
    <property type="molecule type" value="Genomic_DNA"/>
</dbReference>
<feature type="region of interest" description="Disordered" evidence="3">
    <location>
        <begin position="1"/>
        <end position="33"/>
    </location>
</feature>
<dbReference type="AlphaFoldDB" id="A0A5C1Y7A5"/>
<dbReference type="PROSITE" id="PS50935">
    <property type="entry name" value="SSB"/>
    <property type="match status" value="1"/>
</dbReference>
<evidence type="ECO:0000256" key="3">
    <source>
        <dbReference type="SAM" id="MobiDB-lite"/>
    </source>
</evidence>
<dbReference type="Gene3D" id="2.40.50.140">
    <property type="entry name" value="Nucleic acid-binding proteins"/>
    <property type="match status" value="1"/>
</dbReference>
<dbReference type="InterPro" id="IPR000424">
    <property type="entry name" value="Primosome_PriB/ssb"/>
</dbReference>
<keyword evidence="1 2" id="KW-0238">DNA-binding</keyword>
<dbReference type="SUPFAM" id="SSF50249">
    <property type="entry name" value="Nucleic acid-binding proteins"/>
    <property type="match status" value="1"/>
</dbReference>
<reference evidence="4 5" key="1">
    <citation type="submission" date="2019-09" db="EMBL/GenBank/DDBJ databases">
        <title>Genome sequencing of strain KACC 19322.</title>
        <authorList>
            <person name="Heo J."/>
            <person name="Kim S.-J."/>
            <person name="Kim J.-S."/>
            <person name="Hong S.-B."/>
            <person name="Kwon S.-W."/>
        </authorList>
    </citation>
    <scope>NUCLEOTIDE SEQUENCE [LARGE SCALE GENOMIC DNA]</scope>
    <source>
        <strain evidence="4 5">KACC 19322</strain>
    </source>
</reference>
<dbReference type="CDD" id="cd04496">
    <property type="entry name" value="SSB_OBF"/>
    <property type="match status" value="1"/>
</dbReference>
<dbReference type="KEGG" id="lyk:FLP23_06450"/>